<keyword evidence="3" id="KW-0249">Electron transport</keyword>
<evidence type="ECO:0000313" key="8">
    <source>
        <dbReference type="Proteomes" id="UP001528040"/>
    </source>
</evidence>
<dbReference type="RefSeq" id="WP_271052794.1">
    <property type="nucleotide sequence ID" value="NZ_JAQIIO010000001.1"/>
</dbReference>
<comment type="caution">
    <text evidence="7">The sequence shown here is derived from an EMBL/GenBank/DDBJ whole genome shotgun (WGS) entry which is preliminary data.</text>
</comment>
<feature type="domain" description="Glutaredoxin" evidence="6">
    <location>
        <begin position="1"/>
        <end position="67"/>
    </location>
</feature>
<keyword evidence="5" id="KW-0676">Redox-active center</keyword>
<evidence type="ECO:0000313" key="7">
    <source>
        <dbReference type="EMBL" id="MDA5092795.1"/>
    </source>
</evidence>
<organism evidence="7 8">
    <name type="scientific">Aliiroseovarius salicola</name>
    <dbReference type="NCBI Taxonomy" id="3009082"/>
    <lineage>
        <taxon>Bacteria</taxon>
        <taxon>Pseudomonadati</taxon>
        <taxon>Pseudomonadota</taxon>
        <taxon>Alphaproteobacteria</taxon>
        <taxon>Rhodobacterales</taxon>
        <taxon>Paracoccaceae</taxon>
        <taxon>Aliiroseovarius</taxon>
    </lineage>
</organism>
<dbReference type="PANTHER" id="PTHR46679:SF1">
    <property type="entry name" value="GLUTAREDOXIN-2, MITOCHONDRIAL"/>
    <property type="match status" value="1"/>
</dbReference>
<sequence>MFALEWCEFCWSVRKLFAAAGISYRSVDLDSVEFSGGTEFASKVRAALLVKTGSLTIPQIFVNGTHIGGATETFDAINDGSLADKLKRVGVAVRHDDIGDAYSFLPKWLHPR</sequence>
<dbReference type="Pfam" id="PF00462">
    <property type="entry name" value="Glutaredoxin"/>
    <property type="match status" value="1"/>
</dbReference>
<dbReference type="Gene3D" id="3.40.30.10">
    <property type="entry name" value="Glutaredoxin"/>
    <property type="match status" value="1"/>
</dbReference>
<evidence type="ECO:0000256" key="2">
    <source>
        <dbReference type="ARBA" id="ARBA00022448"/>
    </source>
</evidence>
<name>A0ABT4VX08_9RHOB</name>
<accession>A0ABT4VX08</accession>
<dbReference type="CDD" id="cd02066">
    <property type="entry name" value="GRX_family"/>
    <property type="match status" value="1"/>
</dbReference>
<reference evidence="7 8" key="1">
    <citation type="submission" date="2023-01" db="EMBL/GenBank/DDBJ databases">
        <authorList>
            <person name="Yoon J.-W."/>
        </authorList>
    </citation>
    <scope>NUCLEOTIDE SEQUENCE [LARGE SCALE GENOMIC DNA]</scope>
    <source>
        <strain evidence="7 8">KMU-50</strain>
    </source>
</reference>
<dbReference type="Proteomes" id="UP001528040">
    <property type="component" value="Unassembled WGS sequence"/>
</dbReference>
<evidence type="ECO:0000256" key="5">
    <source>
        <dbReference type="ARBA" id="ARBA00023284"/>
    </source>
</evidence>
<gene>
    <name evidence="7" type="ORF">O2N63_01690</name>
</gene>
<evidence type="ECO:0000256" key="1">
    <source>
        <dbReference type="ARBA" id="ARBA00007787"/>
    </source>
</evidence>
<proteinExistence type="inferred from homology"/>
<dbReference type="PROSITE" id="PS51354">
    <property type="entry name" value="GLUTAREDOXIN_2"/>
    <property type="match status" value="1"/>
</dbReference>
<dbReference type="InterPro" id="IPR036249">
    <property type="entry name" value="Thioredoxin-like_sf"/>
</dbReference>
<keyword evidence="4" id="KW-1015">Disulfide bond</keyword>
<dbReference type="InterPro" id="IPR002109">
    <property type="entry name" value="Glutaredoxin"/>
</dbReference>
<keyword evidence="2" id="KW-0813">Transport</keyword>
<dbReference type="EMBL" id="JAQIIO010000001">
    <property type="protein sequence ID" value="MDA5092795.1"/>
    <property type="molecule type" value="Genomic_DNA"/>
</dbReference>
<protein>
    <submittedName>
        <fullName evidence="7">Glutaredoxin</fullName>
    </submittedName>
</protein>
<dbReference type="SUPFAM" id="SSF52833">
    <property type="entry name" value="Thioredoxin-like"/>
    <property type="match status" value="1"/>
</dbReference>
<evidence type="ECO:0000256" key="4">
    <source>
        <dbReference type="ARBA" id="ARBA00023157"/>
    </source>
</evidence>
<evidence type="ECO:0000259" key="6">
    <source>
        <dbReference type="Pfam" id="PF00462"/>
    </source>
</evidence>
<dbReference type="PANTHER" id="PTHR46679">
    <property type="match status" value="1"/>
</dbReference>
<keyword evidence="8" id="KW-1185">Reference proteome</keyword>
<comment type="similarity">
    <text evidence="1">Belongs to the glutaredoxin family.</text>
</comment>
<evidence type="ECO:0000256" key="3">
    <source>
        <dbReference type="ARBA" id="ARBA00022982"/>
    </source>
</evidence>